<dbReference type="Proteomes" id="UP001189429">
    <property type="component" value="Unassembled WGS sequence"/>
</dbReference>
<evidence type="ECO:0008006" key="5">
    <source>
        <dbReference type="Google" id="ProtNLM"/>
    </source>
</evidence>
<feature type="non-terminal residue" evidence="3">
    <location>
        <position position="1"/>
    </location>
</feature>
<organism evidence="3 4">
    <name type="scientific">Prorocentrum cordatum</name>
    <dbReference type="NCBI Taxonomy" id="2364126"/>
    <lineage>
        <taxon>Eukaryota</taxon>
        <taxon>Sar</taxon>
        <taxon>Alveolata</taxon>
        <taxon>Dinophyceae</taxon>
        <taxon>Prorocentrales</taxon>
        <taxon>Prorocentraceae</taxon>
        <taxon>Prorocentrum</taxon>
    </lineage>
</organism>
<feature type="region of interest" description="Disordered" evidence="2">
    <location>
        <begin position="1"/>
        <end position="27"/>
    </location>
</feature>
<keyword evidence="4" id="KW-1185">Reference proteome</keyword>
<feature type="coiled-coil region" evidence="1">
    <location>
        <begin position="107"/>
        <end position="134"/>
    </location>
</feature>
<evidence type="ECO:0000256" key="2">
    <source>
        <dbReference type="SAM" id="MobiDB-lite"/>
    </source>
</evidence>
<dbReference type="EMBL" id="CAUYUJ010014675">
    <property type="protein sequence ID" value="CAK0844578.1"/>
    <property type="molecule type" value="Genomic_DNA"/>
</dbReference>
<evidence type="ECO:0000313" key="4">
    <source>
        <dbReference type="Proteomes" id="UP001189429"/>
    </source>
</evidence>
<evidence type="ECO:0000313" key="3">
    <source>
        <dbReference type="EMBL" id="CAK0844578.1"/>
    </source>
</evidence>
<reference evidence="3" key="1">
    <citation type="submission" date="2023-10" db="EMBL/GenBank/DDBJ databases">
        <authorList>
            <person name="Chen Y."/>
            <person name="Shah S."/>
            <person name="Dougan E. K."/>
            <person name="Thang M."/>
            <person name="Chan C."/>
        </authorList>
    </citation>
    <scope>NUCLEOTIDE SEQUENCE [LARGE SCALE GENOMIC DNA]</scope>
</reference>
<dbReference type="Gene3D" id="3.60.10.10">
    <property type="entry name" value="Endonuclease/exonuclease/phosphatase"/>
    <property type="match status" value="1"/>
</dbReference>
<protein>
    <recommendedName>
        <fullName evidence="5">Reverse transcriptase domain-containing protein</fullName>
    </recommendedName>
</protein>
<keyword evidence="1" id="KW-0175">Coiled coil</keyword>
<name>A0ABN9TFJ4_9DINO</name>
<comment type="caution">
    <text evidence="3">The sequence shown here is derived from an EMBL/GenBank/DDBJ whole genome shotgun (WGS) entry which is preliminary data.</text>
</comment>
<accession>A0ABN9TFJ4</accession>
<dbReference type="SUPFAM" id="SSF56219">
    <property type="entry name" value="DNase I-like"/>
    <property type="match status" value="1"/>
</dbReference>
<feature type="non-terminal residue" evidence="3">
    <location>
        <position position="1691"/>
    </location>
</feature>
<dbReference type="InterPro" id="IPR036691">
    <property type="entry name" value="Endo/exonu/phosph_ase_sf"/>
</dbReference>
<gene>
    <name evidence="3" type="ORF">PCOR1329_LOCUS38647</name>
</gene>
<sequence>VEGAARKAHKDAFKGGPKPGSHPQPRGVWARQKLAPWEHDKLQRQDSELAALRQQVEALKADSAKAKLTALSDLKEELQKLGGGEQATSCVKAVEAKYSEPPKPKSLPALEGQRRKLEGQLQKALGKVAELEDQSAKDSVAELKGKLQAADAEIESRHAAGVLGDGLRGLAKVLEQFKATAVENQAVLHGLIQLQDVVKKDQARVTSSGASASATSSGHNSRGLGFDSLWLYTVNANTEKGYRDFLDWLDGLHSLGVAGPTRRPAADITFVQETRVREGGREAVQRWHRKRGFDFDLAAGLSTGEGPLSVSGGVGIGVRQRLAVVAIDTEFRQPHRVLRRVVNIGDGLAIDLMSVYLRGGEGMSEANADVLWDVASQLRVAARPWILAGGFNMDPLPDRGVGGYGWGELDYEIISDELQHFVFSHGPVVEAPIGPHSPVLLEIRGLHADAAVQQLHRTARLPFDRAIGCTPWVPLPAWTWEEGAVPSSPRAAMQEWIRHAEGYLLPLYDLYGDDAQKFAGRADGVRLVNVSIADASRRRWAQLSSQETHAWGGLVSLLQRADLLAARGKDAQGLASLDSRLNAMRLGGNDGSCGPVPRGKLGAAATSSDATLRRRLIEHARAQHQASQSSDAAAARKQWQAWAKGAATGGGKLAHRFSKPEPLAKATLVTADEDEGDALPVNGGEAVQHCLKEWPPLWLDPRRRGGLEEAASWEATEPLPHLEVDSLRYLLKRYGRQLLRLDESFLVRLLEVLASWEDAPEAHLDWPPVIVFRAKADGGRRPIALTCLQIRLWSAMRGPIVREWEAKRHEAWYIGGELNACERAGWVHQALTALAYEKGLSTGTALGDLRRFYENISHKELLVEANSTGSPVKLRRACCVTYSGYRVIAVDGACSAPFRATGTVLAGCSCATGIAKLLLFRSFKKVAAFYPSVRLGSVVDDFTLQTVGTTGMVKAVLGPAMRMLLGCFGEKRVPVHFGKLCCLTPDAEVARQLESEWPAEDGRAQRGRLLGNDVHDGRWRRTAIGAQRVEDALARSRRLQILRTAGAKVATVQRGGPAAAATWGSATCFPKGIERDPAVVNAGQVVLQFGMALWQGYPTPFALSTLLEKAKQRLVSAKRPWATCRDPVAAFLLTINRLGWSIEGCRYVTTDQGLEVDLARVSPSFSKELAEGAAKRWSDRDATFRLYPHQSSELFWGSLQRLGRTKESLGWQQHQRAALHSVISGTVLSQSRLYKRGMASEWECLICRSAPGTIWHRLYGCDGHAAYRKDEASPELLRHAEVARAAGGNCGEMFGRCLFPSLDHVIRRRDPDGDPVRWFQRPASGYLTGLIFTDGSAVGTRWPELQRAGWSLVQCDGHGRMVAAAWGWVPLSMAPRQGARDGEDYAYHMAAFLCEGHIDFQTDCSGTVACALRGAAWACRPGSPRAHMWNAFYASFDSSRSYTDTKVLAHATAADVEADRTTWWQRAGNKLADEAAKEGAKLALADDQLDFAYGLDLIARQAMVFTGKLHARMADRKQIDHASDVILELAEHEESYEEPEASGGHAAEASWVAAGAAVVALAAARASAEGDEPPAARRPRTPWSIGGHAIVERAITVPGTDGSTMVHCVKCYAYAHQRMMGILRPCGSGAGREPQTDRIRIGLFPSVKGGRGAWRLGEQRFPSEAWQVKFGQRLGPPAAPEASRATGSGQL</sequence>
<evidence type="ECO:0000256" key="1">
    <source>
        <dbReference type="SAM" id="Coils"/>
    </source>
</evidence>
<proteinExistence type="predicted"/>
<feature type="coiled-coil region" evidence="1">
    <location>
        <begin position="42"/>
        <end position="81"/>
    </location>
</feature>